<dbReference type="PANTHER" id="PTHR10676:SF396">
    <property type="entry name" value="DYNEIN AXONEMAL HEAVY CHAIN 1"/>
    <property type="match status" value="1"/>
</dbReference>
<dbReference type="InterPro" id="IPR041466">
    <property type="entry name" value="Dynein_AAA5_ext"/>
</dbReference>
<reference evidence="10 11" key="1">
    <citation type="submission" date="2015-04" db="EMBL/GenBank/DDBJ databases">
        <authorList>
            <consortium name="Pathogen Informatics"/>
        </authorList>
    </citation>
    <scope>NUCLEOTIDE SEQUENCE [LARGE SCALE GENOMIC DNA]</scope>
    <source>
        <strain evidence="10 11">SGS1</strain>
    </source>
</reference>
<evidence type="ECO:0000259" key="5">
    <source>
        <dbReference type="Pfam" id="PF08393"/>
    </source>
</evidence>
<dbReference type="GO" id="GO:0051959">
    <property type="term" value="F:dynein light intermediate chain binding"/>
    <property type="evidence" value="ECO:0007669"/>
    <property type="project" value="InterPro"/>
</dbReference>
<dbReference type="VEuPathDB" id="PlasmoDB:PRELSG_0311700"/>
<feature type="region of interest" description="Disordered" evidence="2">
    <location>
        <begin position="4264"/>
        <end position="4287"/>
    </location>
</feature>
<dbReference type="GO" id="GO:0097729">
    <property type="term" value="C:9+2 motile cilium"/>
    <property type="evidence" value="ECO:0007669"/>
    <property type="project" value="TreeGrafter"/>
</dbReference>
<dbReference type="Gene3D" id="1.20.140.100">
    <property type="entry name" value="Dynein heavy chain, N-terminal domain 2"/>
    <property type="match status" value="1"/>
</dbReference>
<keyword evidence="1" id="KW-0175">Coiled coil</keyword>
<sequence length="5105" mass="609483">MTTKNIEIKQNVFLSNIFGHSNNLKNLIRANSRKRTREKNKEKNYLSAYNFSYDKSDIKDIFKVEEIYDKDFSSKEKKCKLFIPFKNRKEKEPRFITIEKLKKKYKNINIYDVLNEKKKLLDSEEINFKWIDIINYDDSSFDIFTTEEIVKELNEEDYKNLIDTNKEIEKTKLEDINNESIKLKEKSIVPFKAKGVISSNVKIFESKFSDIYIYDYNNDSNLFKVKKKGCSEFYEINRIQFFFTSENPILYVEKLINAIKNKSSNLKRKKYYLDIDNKCKNMNCIKNDVDEIIENNIIIKNSKNIETIKNNLNDFCNIWLGRIILNNDFTKYYDNLYINKKEIKYYNYDFENKKNIIKQCVLLENKKVIKTFLDIINKCSLIQISIFDTSITSSFELNDFFQLQNTSVLKSFETVNNIWMNDIKFTIEENLKNCTKGNYNLKDISIETFKYTKIRIFFNILKFMIEKKINEMLVNNIENFVSIFSNNLKNCKKNKSYTPVFVINITKKFDYSRFILDNNPISFYEKFEDLIFSTLIKYQQIEKIEKLVIPQVFKNDKFIFYKSLNENDIFISEKLNEIRNIFEESKSMVDNYLSKINRHSDILNFNVNDAIKNIDINTSVEHIQNIINKNLEKIQSINETIEENKNLGLFLVKCRDIKLFIVNEINSYIKALINIIVQRYKEKYTSNLMFYNSIIVRLKKKTNKIQEIYEKEEYIKDMKKSLDFVSHDIKEINILFNCLNKLNYKFSNDDYLSYWKIINRPSKIEKIVKEVNENIIKQKNILLEELINDETKFQSSIIDMKENVQSIKSFNDENNYLSINKFILTVQNQLTVLIKESKEINYREKLFNIEISDFSILLKIQNELNLYYIFWLVYKSIKMMDEIFDKKINSLNYKKIEDDFNLILKNMNKINKHANEYYKNKNNLIKKMNEKLNFFNSYVSLLISLRKPSIKDRHKDQIAQIIDEKNNIDFNNITFNDLLKLNINNKITSIINICEKANKENAIEKFLCKIKNNFSKIEFHMKQEENNKIFIISNINEILTKIEENLVLNQNLMIINIYEIYHSDIINNQNLMISANNIINTLKKSQNLFLYLSRIFILTDISKQLINESKKYKLINNNFLNMYKLIEEDKKLEKFCSRKDTKEKLVELYNNLNLLLKSINEYLDLKREIFNRFYFLSTDDLINLISSNINDQINAYLFKIFNSIYKLVIVNGHIVAFQSQRGEELLLCNEIKIEKKEITEILVEVEKEMFYSVKKQIYDNILEYQNLIDIKEDDFLKSNEEKSYKRYESYDNCSSYSSCSSSSYNSLICENSCLVEKNKDKYQMENRKNVDNKHQIEYKNITENKNSNKNSLSLIESYEHINKKINFVLNKNSQFVLIVKNLFWSNLVELFLKYNNLSKYKKILNEELYEYINIINKVDKKKSVLLHTLIISLVHNRDIVEELIKKRVNDANNFNWLIQLKYFYYNKNLYIKYLNESYIYGYEYIHNDNKIILTSLINKYFISILHSYSSKLGVCSVGSAGTGKTETTKYFSKFVGKFFFVYNCSSNINFDFLKNLFFGIATNGIFFCFDEFNRISIEALSVLAQQLCNLFNAKSKKFVIKHAKKKKSVKIDTEEDSIKNDSYETNIEKYINEKINYEENGEKSNLDNGNKLKRNMKNTLSKKNMLFFEGKYININEQFNIFIIINPFYKGRSALPNNIKALFRFFNFIKPDFFTIVEVMLYSKGYKYSKILSKKIILLFELCEHNLSYQKHYKYDLRTVKKITYIMGKIIVGNNNNQNIFYEYKFLFIAIIECIMPSIVKNDIYLFLNILKNIFYELYNYNQSLNTNNKKKTIDLKNILSNSRNNDNNILLYLKSFYCNMNDEKAVINNAKQNSRKHNIFLYGEENEITTNTSLSTPRKGYLYNKKEISKDIKNNQINNFAEINDLKEIGNSKTINKNMVNILDNNTNSIKEEHESNKTFLNKKEMVEDYLKNMLKKKMLELNYVCTNRYVNKLIQLYNMIKFYTGILFLSYPLSKTTSYKILNRTINTINDREIIKTKINDYIINANVVRDIDLLGFYEEVSNKWVHGILTKKILEINSNYNSDEYLNIIYFDCYLHSLWIENLNSVLDESKILCLSKCDIIPIHKHTHFIMETYDLKDITMATISRCGLIILNNYDLNIAAYICSYINMLSNNFDTIHKHILLNLFIVFFYKSLLFIYINNLFVYTFNEYYYCISFIKCLDSLFSYCLFEINNSNKKESFQKYITSIFIYSLIWSVGSNTYKRGRKIFNDFLCRNILKYNLKLSFETLDGRIIDIRELNRSNRNLNISSNNQKKNNMDNFIENSLKEQNIKDINTGTEESERIDSICVNQDINKIINDDIRTMTDSQVNEKINDDIDERMSSELIKKTNNEIYEEVYDKQNENYDEDSSEESFYNSDVDIYNEKNKSIDNYYESLDSMYDYYLKSYTKCKNLYKNYDINIEGSNCSLFAKSYGNYSSDSNSSNDSRYLKRKKKKKTYINNFDTENVEDIIRNVNYYNDVHNLTETKEEEENKANNHASIEKENNTFNNMILEKDDKVYREQKDKINNKNKSIYKRNKKIRNNEMKIEINLFDFYFNYQKNVLSHLNNRENKFTSIDEYMNNTNIMIKQKKNISMLYNIDIFIRNKKNIIISGCNNIGKSLVVDYYLNKVIPKDKFFTVELFFSNSTKSKHVRNYIESKLTKRRNNFYGTTNNRICVFYIDDINIETEIGTKKGNHYLSSHEFLRMLFNYKFFVDTNLNLKYIEDLTCLATMNNAYSNNLDSRLYNNFNIIYYNNYNYKEIYNIFFNYLNCLFSVYDINIKSLVTNLIDMQINIYKSLKGLKYIYHDGKKEELFLNFFNINNIKNIFKYIFYLSKNINIRKEQMLLYFLYENKSLYVESFKLKSNKKKCTEIIKENFKKYFNEEFEKLSKKFDNLLFCNFLNLYQNIYEQVYDINDLYNCIHSYISEYSNNEKINIVLFDNILIYICKITKTFMIENSHILSIGINDTIKKNVNKICAFIINNNLVISELNKNSKKKVFKEEIKRCLFECGIYGKKCVYYLNDENSNLDFILENLNNIYNYNDSYLLYNQENLKKIYNECKNKCEEEHLVRNLTNIYNIYKKLIRKNFHVSLNISLNSSDAILKYPYILKNSHVIYFEEDNNEGLYMITKNFFKDSNSNIKKLKNDDHIEEKEEIQEKIKDNKENAVEIYDKDEIAINENSEVEKNKKKLCIDNDKVDNKKSDKNIVNDEKLNDYKNVDINKKADDNNIFVHESKVNDNNNINVGIEKSDTNKKIDIDCDKICIDDKQLGGDNELLHEVDIEMVNYEKDFECLENIIENKIFIRIHKEIVILSKKYYEEKKVNVCINSNKYIHLLHYFDYFYNLKKIEFDKNIDLYSKALSKLHKCEQDIKIMKNHLLNIQPILNSTNIEMKKKVNEIERDTKDAYVKQSEIKKKENEMKTKIRNITNLKNEVNEEISKSFALLNESLNNLNKLKVEHLRELKAFINPPSIVVMVIQCILTFLKEDEKYLQSKIIKPKTLNYWILAQKTIFRDSKVFLDNLKHYDKNLIEEEMIVKITPLIKNKNFNPKFVRKASKACETMCQWILAIYHYFIINKELKPKKEEVVMLEKEINKELEYLEVCKGELSIVNNNLSRLEKEKEEIIVKHNKLVEKIENIKQKIKRSKIILSCLLDQEIKWINKKNSFKKKRDLLIGNCIIVSSLMNYISYFSYEYRTIIKLKIQKILNSFKIKYSRNISIYNFLESKINLEKWITYGLTNSKFYFENVVIMNNSIKYNLLIDPHFIVTSFLKKFYHKKKDVEVLRNNSSNFIDKIERYMQLGNIILFTHYDDDASILFSSLFNYKINKSLNDFQNVKIGINNVSLNETIDILSNSNIETKETNRASSLNNSINSIKNNCVNFNNKIITINSSFNIYFIVYGNAYFDDNTQNYLNIIDFNINLKILEEYFLENLIDKLSKTSNENRRMLIHQIHDLNNQMINKENEILNIMNYKEDILSDDNVVITFENANNLFHENKKKIKEFKINKKEIMKIRQNYISMSEHISIIYICIDGLVSLNPFYNFSILSFVNLLNISIDKSEENKIFDKRKKDILNIFTQKIHYEISRTLSEKHQQIFFFYLVCMINIYKKEIEYDDYYFFICDNYPENCKIKNEIVKMAIEKQKEDKEQKKRKKEKEKIEEIEKSEETKVEEKEKCIDSNTADYIQNNEIKSLTENEDESSEEENDVESENENYLLFDEVSLHNLESEDSESNVEEEGNLEQNKKEEKNSVISNNIKINNISFMQLQKSNETDNFMNSYDNNLLMEKENKNDEEVKFAFDFETKKLSWLNMKEYISVKKLMKKKKYYIFFKKVFNEYEHIFRNIKTDHTILQHKDIKNLLSNFEKLIIYKIFRFDVLNLIMNNYVDKYLNITSQKYPKDLYKCYEHSSKNKLILILSEHHLNTASEIMLLSEKITGKNNLIIYNKNDKNYLIQILNDSIKNGFWVLIENAHLNIHLILEIEKYIEICNIQYSNPEFRIWISTNSVNSFPYYLLKLCVKVTFENVYNLKTCLLNIYSNIEKEEEKEEEEKQKDEDEDDEEENKEEELEDDGEYEEENEEYDNDEEDEDNENEDDGDNYSENISRKYKKRVKRNENDSILINKLNFSLCFFHALIQERNKFKNKGFNNYYEFTDIELKLSKENICKFFNNKNIDINLLIYLIGNIIYGGIIIDFNDQKCFNNILKKYINEKITYSNNEYKFNNYYYCPHSSNKNIFLRYIKSLQFTTDFSIFNLHPSLNILYLKNYNMKILKNLQRLECNVMKENTNVHVLFIIDELKKNIPPFIDTNLLNDLFLNNLNCSIITFLKIEAEKYNNLLRIIYDDLTNIINFIKGKTNFKNISHTYNSIINLSIPKKWITNSFYSDLQIFHYAKLLKLKISYINKYINNLDNKIFNLASFMSPKSLILAIREKFSKEISVDANNIKLKYEISTYFNEEEIKEDNYFVGGIFTEGAVFDVTNLIIKESSSKLLYCPMPYIKIHFINKKIPILKSRNHNYNLHIFKCPIYKNINKTGNNTDNNNPIFYLKFNSKDKKEKWVERNVSGVLILK</sequence>
<dbReference type="Gene3D" id="1.10.8.710">
    <property type="match status" value="1"/>
</dbReference>
<dbReference type="Gene3D" id="1.10.8.1220">
    <property type="match status" value="1"/>
</dbReference>
<dbReference type="Gene3D" id="1.20.58.1120">
    <property type="match status" value="1"/>
</dbReference>
<dbReference type="Gene3D" id="1.10.8.720">
    <property type="entry name" value="Region D6 of dynein motor"/>
    <property type="match status" value="1"/>
</dbReference>
<proteinExistence type="predicted"/>
<dbReference type="SUPFAM" id="SSF52540">
    <property type="entry name" value="P-loop containing nucleoside triphosphate hydrolases"/>
    <property type="match status" value="2"/>
</dbReference>
<feature type="region of interest" description="Disordered" evidence="2">
    <location>
        <begin position="4580"/>
        <end position="4638"/>
    </location>
</feature>
<dbReference type="Pfam" id="PF17852">
    <property type="entry name" value="Dynein_AAA_lid"/>
    <property type="match status" value="1"/>
</dbReference>
<dbReference type="Pfam" id="PF18198">
    <property type="entry name" value="AAA_lid_11"/>
    <property type="match status" value="1"/>
</dbReference>
<feature type="compositionally biased region" description="Acidic residues" evidence="2">
    <location>
        <begin position="4266"/>
        <end position="4278"/>
    </location>
</feature>
<dbReference type="RefSeq" id="XP_028531638.1">
    <property type="nucleotide sequence ID" value="XM_028680109.1"/>
</dbReference>
<dbReference type="Gene3D" id="1.20.920.30">
    <property type="match status" value="1"/>
</dbReference>
<evidence type="ECO:0000256" key="2">
    <source>
        <dbReference type="SAM" id="MobiDB-lite"/>
    </source>
</evidence>
<dbReference type="InterPro" id="IPR004273">
    <property type="entry name" value="Dynein_heavy_D6_P-loop"/>
</dbReference>
<evidence type="ECO:0000259" key="4">
    <source>
        <dbReference type="Pfam" id="PF03028"/>
    </source>
</evidence>
<feature type="coiled-coil region" evidence="1">
    <location>
        <begin position="2515"/>
        <end position="2545"/>
    </location>
</feature>
<dbReference type="Pfam" id="PF03028">
    <property type="entry name" value="Dynein_heavy"/>
    <property type="match status" value="1"/>
</dbReference>
<dbReference type="InterPro" id="IPR027417">
    <property type="entry name" value="P-loop_NTPase"/>
</dbReference>
<evidence type="ECO:0000259" key="6">
    <source>
        <dbReference type="Pfam" id="PF12774"/>
    </source>
</evidence>
<feature type="domain" description="Dynein heavy chain hydrolytic ATP-binding dynein motor region" evidence="6">
    <location>
        <begin position="1480"/>
        <end position="1598"/>
    </location>
</feature>
<dbReference type="Pfam" id="PF18199">
    <property type="entry name" value="Dynein_C"/>
    <property type="match status" value="1"/>
</dbReference>
<dbReference type="GO" id="GO:0005524">
    <property type="term" value="F:ATP binding"/>
    <property type="evidence" value="ECO:0007669"/>
    <property type="project" value="InterPro"/>
</dbReference>
<feature type="domain" description="Dynein heavy chain C-terminal" evidence="9">
    <location>
        <begin position="4820"/>
        <end position="5099"/>
    </location>
</feature>
<dbReference type="Gene3D" id="1.10.287.2620">
    <property type="match status" value="1"/>
</dbReference>
<evidence type="ECO:0000313" key="11">
    <source>
        <dbReference type="Proteomes" id="UP000220158"/>
    </source>
</evidence>
<feature type="domain" description="Dynein heavy chain region D6 P-loop" evidence="4">
    <location>
        <begin position="4450"/>
        <end position="4559"/>
    </location>
</feature>
<dbReference type="Gene3D" id="3.40.50.300">
    <property type="entry name" value="P-loop containing nucleotide triphosphate hydrolases"/>
    <property type="match status" value="5"/>
</dbReference>
<dbReference type="InterPro" id="IPR035699">
    <property type="entry name" value="AAA_6"/>
</dbReference>
<feature type="coiled-coil region" evidence="1">
    <location>
        <begin position="3187"/>
        <end position="3214"/>
    </location>
</feature>
<dbReference type="Pfam" id="PF08393">
    <property type="entry name" value="DHC_N2"/>
    <property type="match status" value="1"/>
</dbReference>
<dbReference type="InterPro" id="IPR013602">
    <property type="entry name" value="Dynein_heavy_linker"/>
</dbReference>
<dbReference type="Pfam" id="PF12774">
    <property type="entry name" value="AAA_6"/>
    <property type="match status" value="2"/>
</dbReference>
<feature type="domain" description="Dynein heavy chain hydrolytic ATP-binding dynein motor region" evidence="6">
    <location>
        <begin position="1656"/>
        <end position="1824"/>
    </location>
</feature>
<evidence type="ECO:0000256" key="1">
    <source>
        <dbReference type="SAM" id="Coils"/>
    </source>
</evidence>
<feature type="compositionally biased region" description="Acidic residues" evidence="2">
    <location>
        <begin position="4592"/>
        <end position="4635"/>
    </location>
</feature>
<name>A0A1J1H1T4_PLARL</name>
<keyword evidence="11" id="KW-1185">Reference proteome</keyword>
<feature type="coiled-coil region" evidence="1">
    <location>
        <begin position="151"/>
        <end position="186"/>
    </location>
</feature>
<feature type="coiled-coil region" evidence="1">
    <location>
        <begin position="3641"/>
        <end position="3682"/>
    </location>
</feature>
<accession>A0A1J1H1T4</accession>
<feature type="domain" description="Dynein heavy chain AAA lid" evidence="8">
    <location>
        <begin position="4659"/>
        <end position="4793"/>
    </location>
</feature>
<evidence type="ECO:0000259" key="7">
    <source>
        <dbReference type="Pfam" id="PF17852"/>
    </source>
</evidence>
<keyword evidence="3" id="KW-0812">Transmembrane</keyword>
<dbReference type="Gene3D" id="1.10.472.130">
    <property type="match status" value="1"/>
</dbReference>
<dbReference type="KEGG" id="prel:PRELSG_0311700"/>
<feature type="region of interest" description="Disordered" evidence="2">
    <location>
        <begin position="4185"/>
        <end position="4213"/>
    </location>
</feature>
<gene>
    <name evidence="10" type="ORF">PRELSG_0311700</name>
</gene>
<dbReference type="InterPro" id="IPR041658">
    <property type="entry name" value="AAA_lid_11"/>
</dbReference>
<dbReference type="Gene3D" id="1.20.1270.280">
    <property type="match status" value="1"/>
</dbReference>
<organism evidence="10 11">
    <name type="scientific">Plasmodium relictum</name>
    <dbReference type="NCBI Taxonomy" id="85471"/>
    <lineage>
        <taxon>Eukaryota</taxon>
        <taxon>Sar</taxon>
        <taxon>Alveolata</taxon>
        <taxon>Apicomplexa</taxon>
        <taxon>Aconoidasida</taxon>
        <taxon>Haemosporida</taxon>
        <taxon>Plasmodiidae</taxon>
        <taxon>Plasmodium</taxon>
        <taxon>Plasmodium (Haemamoeba)</taxon>
    </lineage>
</organism>
<dbReference type="GO" id="GO:0045505">
    <property type="term" value="F:dynein intermediate chain binding"/>
    <property type="evidence" value="ECO:0007669"/>
    <property type="project" value="InterPro"/>
</dbReference>
<dbReference type="Gene3D" id="3.20.180.20">
    <property type="entry name" value="Dynein heavy chain, N-terminal domain 2"/>
    <property type="match status" value="1"/>
</dbReference>
<dbReference type="InterPro" id="IPR042228">
    <property type="entry name" value="Dynein_linker_3"/>
</dbReference>
<evidence type="ECO:0000259" key="8">
    <source>
        <dbReference type="Pfam" id="PF18198"/>
    </source>
</evidence>
<feature type="transmembrane region" description="Helical" evidence="3">
    <location>
        <begin position="2184"/>
        <end position="2206"/>
    </location>
</feature>
<dbReference type="EMBL" id="LN835298">
    <property type="protein sequence ID" value="CRG98628.1"/>
    <property type="molecule type" value="Genomic_DNA"/>
</dbReference>
<dbReference type="PANTHER" id="PTHR10676">
    <property type="entry name" value="DYNEIN HEAVY CHAIN FAMILY PROTEIN"/>
    <property type="match status" value="1"/>
</dbReference>
<dbReference type="InterPro" id="IPR042219">
    <property type="entry name" value="AAA_lid_11_sf"/>
</dbReference>
<feature type="compositionally biased region" description="Basic and acidic residues" evidence="2">
    <location>
        <begin position="4195"/>
        <end position="4213"/>
    </location>
</feature>
<keyword evidence="3" id="KW-0472">Membrane</keyword>
<dbReference type="Proteomes" id="UP000220158">
    <property type="component" value="Chromosome 3"/>
</dbReference>
<dbReference type="InterPro" id="IPR042222">
    <property type="entry name" value="Dynein_2_N"/>
</dbReference>
<dbReference type="InterPro" id="IPR043157">
    <property type="entry name" value="Dynein_AAA1S"/>
</dbReference>
<feature type="domain" description="Dynein heavy chain linker" evidence="5">
    <location>
        <begin position="858"/>
        <end position="1258"/>
    </location>
</feature>
<dbReference type="GeneID" id="39734725"/>
<dbReference type="InterPro" id="IPR026983">
    <property type="entry name" value="DHC"/>
</dbReference>
<dbReference type="GO" id="GO:0008569">
    <property type="term" value="F:minus-end-directed microtubule motor activity"/>
    <property type="evidence" value="ECO:0007669"/>
    <property type="project" value="InterPro"/>
</dbReference>
<keyword evidence="3" id="KW-1133">Transmembrane helix</keyword>
<dbReference type="InterPro" id="IPR043160">
    <property type="entry name" value="Dynein_C_barrel"/>
</dbReference>
<evidence type="ECO:0000256" key="3">
    <source>
        <dbReference type="SAM" id="Phobius"/>
    </source>
</evidence>
<evidence type="ECO:0000259" key="9">
    <source>
        <dbReference type="Pfam" id="PF18199"/>
    </source>
</evidence>
<dbReference type="Gene3D" id="1.20.920.20">
    <property type="match status" value="1"/>
</dbReference>
<protein>
    <submittedName>
        <fullName evidence="10">Dynein heavy chain, putative</fullName>
    </submittedName>
</protein>
<evidence type="ECO:0000313" key="10">
    <source>
        <dbReference type="EMBL" id="CRG98628.1"/>
    </source>
</evidence>
<dbReference type="OrthoDB" id="5593012at2759"/>
<dbReference type="GO" id="GO:0030286">
    <property type="term" value="C:dynein complex"/>
    <property type="evidence" value="ECO:0007669"/>
    <property type="project" value="InterPro"/>
</dbReference>
<feature type="compositionally biased region" description="Acidic residues" evidence="2">
    <location>
        <begin position="4234"/>
        <end position="4249"/>
    </location>
</feature>
<dbReference type="InterPro" id="IPR041228">
    <property type="entry name" value="Dynein_C"/>
</dbReference>
<feature type="region of interest" description="Disordered" evidence="2">
    <location>
        <begin position="4226"/>
        <end position="4249"/>
    </location>
</feature>
<dbReference type="Pfam" id="PF12775">
    <property type="entry name" value="AAA_7"/>
    <property type="match status" value="1"/>
</dbReference>
<feature type="domain" description="Dynein heavy chain AAA 5 extension" evidence="7">
    <location>
        <begin position="2187"/>
        <end position="2283"/>
    </location>
</feature>
<dbReference type="GO" id="GO:0060294">
    <property type="term" value="P:cilium movement involved in cell motility"/>
    <property type="evidence" value="ECO:0007669"/>
    <property type="project" value="TreeGrafter"/>
</dbReference>
<dbReference type="Gene3D" id="3.10.490.20">
    <property type="match status" value="1"/>
</dbReference>